<keyword evidence="1" id="KW-0472">Membrane</keyword>
<dbReference type="PANTHER" id="PTHR32063">
    <property type="match status" value="1"/>
</dbReference>
<dbReference type="SUPFAM" id="SSF82693">
    <property type="entry name" value="Multidrug efflux transporter AcrB pore domain, PN1, PN2, PC1 and PC2 subdomains"/>
    <property type="match status" value="3"/>
</dbReference>
<keyword evidence="1" id="KW-0812">Transmembrane</keyword>
<dbReference type="AlphaFoldDB" id="A0A6P1SWE6"/>
<feature type="transmembrane region" description="Helical" evidence="1">
    <location>
        <begin position="510"/>
        <end position="530"/>
    </location>
</feature>
<dbReference type="GO" id="GO:0005886">
    <property type="term" value="C:plasma membrane"/>
    <property type="evidence" value="ECO:0007669"/>
    <property type="project" value="TreeGrafter"/>
</dbReference>
<proteinExistence type="predicted"/>
<dbReference type="Gene3D" id="3.30.2090.10">
    <property type="entry name" value="Multidrug efflux transporter AcrB TolC docking domain, DN and DC subdomains"/>
    <property type="match status" value="2"/>
</dbReference>
<feature type="transmembrane region" description="Helical" evidence="1">
    <location>
        <begin position="362"/>
        <end position="382"/>
    </location>
</feature>
<reference evidence="2 3" key="1">
    <citation type="submission" date="2019-12" db="EMBL/GenBank/DDBJ databases">
        <title>Complete genome sequence of Algicella marina strain 9Alg 56(T) isolated from the red alga Tichocarpus crinitus.</title>
        <authorList>
            <person name="Kim S.-G."/>
            <person name="Nedashkovskaya O.I."/>
        </authorList>
    </citation>
    <scope>NUCLEOTIDE SEQUENCE [LARGE SCALE GENOMIC DNA]</scope>
    <source>
        <strain evidence="2 3">9Alg 56</strain>
    </source>
</reference>
<feature type="transmembrane region" description="Helical" evidence="1">
    <location>
        <begin position="12"/>
        <end position="31"/>
    </location>
</feature>
<accession>A0A6P1SWE6</accession>
<feature type="transmembrane region" description="Helical" evidence="1">
    <location>
        <begin position="1070"/>
        <end position="1092"/>
    </location>
</feature>
<dbReference type="KEGG" id="amaq:GO499_05945"/>
<feature type="transmembrane region" description="Helical" evidence="1">
    <location>
        <begin position="388"/>
        <end position="411"/>
    </location>
</feature>
<dbReference type="Gene3D" id="3.30.70.1320">
    <property type="entry name" value="Multidrug efflux transporter AcrB pore domain like"/>
    <property type="match status" value="1"/>
</dbReference>
<dbReference type="SUPFAM" id="SSF82866">
    <property type="entry name" value="Multidrug efflux transporter AcrB transmembrane domain"/>
    <property type="match status" value="2"/>
</dbReference>
<evidence type="ECO:0000313" key="2">
    <source>
        <dbReference type="EMBL" id="QHQ34768.1"/>
    </source>
</evidence>
<feature type="transmembrane region" description="Helical" evidence="1">
    <location>
        <begin position="536"/>
        <end position="557"/>
    </location>
</feature>
<organism evidence="2 3">
    <name type="scientific">Algicella marina</name>
    <dbReference type="NCBI Taxonomy" id="2683284"/>
    <lineage>
        <taxon>Bacteria</taxon>
        <taxon>Pseudomonadati</taxon>
        <taxon>Pseudomonadota</taxon>
        <taxon>Alphaproteobacteria</taxon>
        <taxon>Rhodobacterales</taxon>
        <taxon>Paracoccaceae</taxon>
        <taxon>Algicella</taxon>
    </lineage>
</organism>
<dbReference type="GO" id="GO:0042910">
    <property type="term" value="F:xenobiotic transmembrane transporter activity"/>
    <property type="evidence" value="ECO:0007669"/>
    <property type="project" value="TreeGrafter"/>
</dbReference>
<feature type="transmembrane region" description="Helical" evidence="1">
    <location>
        <begin position="432"/>
        <end position="452"/>
    </location>
</feature>
<gene>
    <name evidence="2" type="ORF">GO499_05945</name>
</gene>
<dbReference type="Proteomes" id="UP000464495">
    <property type="component" value="Chromosome"/>
</dbReference>
<dbReference type="RefSeq" id="WP_161861336.1">
    <property type="nucleotide sequence ID" value="NZ_CP046620.1"/>
</dbReference>
<dbReference type="Pfam" id="PF00873">
    <property type="entry name" value="ACR_tran"/>
    <property type="match status" value="3"/>
</dbReference>
<dbReference type="PRINTS" id="PR00702">
    <property type="entry name" value="ACRIFLAVINRP"/>
</dbReference>
<dbReference type="EMBL" id="CP046620">
    <property type="protein sequence ID" value="QHQ34768.1"/>
    <property type="molecule type" value="Genomic_DNA"/>
</dbReference>
<dbReference type="Gene3D" id="1.20.1640.10">
    <property type="entry name" value="Multidrug efflux transporter AcrB transmembrane domain"/>
    <property type="match status" value="3"/>
</dbReference>
<name>A0A6P1SWE6_9RHOB</name>
<feature type="transmembrane region" description="Helical" evidence="1">
    <location>
        <begin position="1159"/>
        <end position="1188"/>
    </location>
</feature>
<feature type="transmembrane region" description="Helical" evidence="1">
    <location>
        <begin position="1017"/>
        <end position="1037"/>
    </location>
</feature>
<evidence type="ECO:0000256" key="1">
    <source>
        <dbReference type="SAM" id="Phobius"/>
    </source>
</evidence>
<dbReference type="InterPro" id="IPR001036">
    <property type="entry name" value="Acrflvin-R"/>
</dbReference>
<feature type="transmembrane region" description="Helical" evidence="1">
    <location>
        <begin position="1044"/>
        <end position="1064"/>
    </location>
</feature>
<protein>
    <submittedName>
        <fullName evidence="2">AcrB/AcrD/AcrF family protein</fullName>
    </submittedName>
</protein>
<dbReference type="Gene3D" id="3.30.70.1440">
    <property type="entry name" value="Multidrug efflux transporter AcrB pore domain"/>
    <property type="match status" value="1"/>
</dbReference>
<dbReference type="SUPFAM" id="SSF82714">
    <property type="entry name" value="Multidrug efflux transporter AcrB TolC docking domain, DN and DC subdomains"/>
    <property type="match status" value="2"/>
</dbReference>
<dbReference type="PANTHER" id="PTHR32063:SF0">
    <property type="entry name" value="SWARMING MOTILITY PROTEIN SWRC"/>
    <property type="match status" value="1"/>
</dbReference>
<keyword evidence="3" id="KW-1185">Reference proteome</keyword>
<feature type="transmembrane region" description="Helical" evidence="1">
    <location>
        <begin position="336"/>
        <end position="355"/>
    </location>
</feature>
<feature type="transmembrane region" description="Helical" evidence="1">
    <location>
        <begin position="578"/>
        <end position="607"/>
    </location>
</feature>
<feature type="transmembrane region" description="Helical" evidence="1">
    <location>
        <begin position="1119"/>
        <end position="1139"/>
    </location>
</feature>
<keyword evidence="1" id="KW-1133">Transmembrane helix</keyword>
<evidence type="ECO:0000313" key="3">
    <source>
        <dbReference type="Proteomes" id="UP000464495"/>
    </source>
</evidence>
<dbReference type="Gene3D" id="3.30.70.1430">
    <property type="entry name" value="Multidrug efflux transporter AcrB pore domain"/>
    <property type="match status" value="2"/>
</dbReference>
<feature type="transmembrane region" description="Helical" evidence="1">
    <location>
        <begin position="464"/>
        <end position="489"/>
    </location>
</feature>
<dbReference type="InterPro" id="IPR027463">
    <property type="entry name" value="AcrB_DN_DC_subdom"/>
</dbReference>
<sequence>MTGIVDWASGRARMIIAFVILSITAGIYSYIGLPKEGEPDIEVPVLFVSVPFPGISAEDSEKLLVKPLETNLRDLDGLKNITATASEGYAGVALEFEFGWDKSATLADVRDKVSNAEADFPDGAEQYSINEINFSEFPILVVSLSGAVPERTLLRVLKDLQDDVESLPSVLEAGLAGHRDEMVEVLIDPLKLEAYNVTAGELLNVVVNNNQLIAAGEVESASGAFSVKIPSAFDDVSDVYGLPVKVNGDRVITLGDLADIRLTFEDAEGTARYNGEKTVALQIVKRKGFNVIETASTVRETVSASVAEWPEELREAIRVEFSMDTSKEVASMVSQLEASVLTAIALVMIVVLGALGVRSALLVGFAIPTSFMLCFALLNVFGISISNIVMFGLILAVGMLVDGAIVVVEYADKEIQKGMGPMRAYAAAAKRMFWPIISSTATTLCAFLPMLFWPGVAGEFMGNLPVTLIFVLSASLIVALVYLPVVGGIAGRLSRSINRGANSLRRSLPWLVRALLTFVPIAVLYVAFTMMLGGQLVPGLVLFALAWMALSTIGGSLMPAQRDKVEKAGYRRTAFGHFIHFIAGNPVMPFVSIAAVAIFIIGVFSYFGENNNGVEFFVESEPERAIAYVRARGNLSLEEKDAFVREVEGHIADVPGVKSMFAFAGSGGLNQNTGGEQAPIDAVGQVQIELDPWQERYAGGPELRGHAILSEINDRLSQIPGIAAEIKDAAMGPASGKPVHLRLKSNDWEELQAATAAAREHFQTVPGLRDIEDTRPLPGIDWQINVDVEKAGRFGADVATVGAMVQLVTRGLTLDTMRVDSSDEEIDIRVRLPEADRRLSTLDTLRVRTADGLVPLSNFISREPVEKLGKIDRIDGSRYFDVKADVEAGYSALVRLHSEEAEDGTVTTTSESLGLLSTVEDPADGYDLVQTKQGPMYALFPFLTDKAYFNIISAENGASAADLQAVLDGGEEIAIRPVTPGDRIELITDWLSAGTLPAAVTYEWTGDQEDEKESQEFLGSAFTGALGLMFVILLTQFNSVYNSVLVLLAVVMSVTGCLIGMLVMGQPFSVIMTGTGIVALAGIVVNNNIVLIDTYQEFSQYMPRLEAITRTAEARIRPVLLTTITTIAGLTPMVIGLSVDFVNGGYDIDAPTSLWWKQLATAVVFGLGLATILTLIVTPALLAVRVWASKGAYGAMMLALATLRGRDARISRDRRLNRDSRKTRGQAIDWVEEEPVIRLERPIFMGKPRAAE</sequence>